<dbReference type="InterPro" id="IPR001138">
    <property type="entry name" value="Zn2Cys6_DnaBD"/>
</dbReference>
<keyword evidence="3" id="KW-0805">Transcription regulation</keyword>
<reference evidence="7" key="1">
    <citation type="submission" date="2019-07" db="EMBL/GenBank/DDBJ databases">
        <authorList>
            <person name="Palmer J.M."/>
        </authorList>
    </citation>
    <scope>NUCLEOTIDE SEQUENCE</scope>
    <source>
        <strain evidence="7">PC9</strain>
    </source>
</reference>
<accession>A0A8H6ZRQ2</accession>
<evidence type="ECO:0008006" key="9">
    <source>
        <dbReference type="Google" id="ProtNLM"/>
    </source>
</evidence>
<evidence type="ECO:0000256" key="2">
    <source>
        <dbReference type="ARBA" id="ARBA00022723"/>
    </source>
</evidence>
<keyword evidence="5" id="KW-0539">Nucleus</keyword>
<organism evidence="7 8">
    <name type="scientific">Pleurotus ostreatus</name>
    <name type="common">Oyster mushroom</name>
    <name type="synonym">White-rot fungus</name>
    <dbReference type="NCBI Taxonomy" id="5322"/>
    <lineage>
        <taxon>Eukaryota</taxon>
        <taxon>Fungi</taxon>
        <taxon>Dikarya</taxon>
        <taxon>Basidiomycota</taxon>
        <taxon>Agaricomycotina</taxon>
        <taxon>Agaricomycetes</taxon>
        <taxon>Agaricomycetidae</taxon>
        <taxon>Agaricales</taxon>
        <taxon>Pleurotineae</taxon>
        <taxon>Pleurotaceae</taxon>
        <taxon>Pleurotus</taxon>
    </lineage>
</organism>
<proteinExistence type="predicted"/>
<sequence>MSRHNYRHASTSRQSDQGHLLRGQACTNCRSAVHLYIQRCDGDRPICGQCTRATRLGDPCEYIDPTRTRTQILEDTIADLNARIEELERSESGQSSAPGIVLHQPYDDPIGSTSSYPGSPGHLQPSAPSISSRISSSIQQRAGSLESQLEEPPQQERQALLDSFLSHASQFGFFLDRQRFRQSAMLPLPLGDHSRPSPSLLATAYLIGHTLSQQGGFSQLESSLLTDALRATATMAFDTHPHHVIHRTQVEILLSNYFFRNARFLEARHHASNACSLAAACSLHRLEIVSGNVAVEAPQTQLPPPSDESEIVERIAAFWAVYALHNLWSASLSTPISLSFDVTSQINIPWPSEVDRERRPVGGELDFASNDIVRRYLAGDQDQSIAGSGLPALFTKTSVLFERATNLSARFTSADQIGDAEAMSRELDTLTILVESIRSQLPSLTPILDSNFPSMRLAVVTHALVDATVIKLNAPFSQQDQAALQRCISAAQRIINSADNPLLLQLGVVNPIMAVVWPMACQVIMHEIVRLQVNRAVWTQGHPSDEELQRRSEVEVCIQIMGAFTAQSSFMDTQLSKVQLAYANINT</sequence>
<keyword evidence="4" id="KW-0804">Transcription</keyword>
<evidence type="ECO:0000256" key="3">
    <source>
        <dbReference type="ARBA" id="ARBA00023015"/>
    </source>
</evidence>
<evidence type="ECO:0000256" key="6">
    <source>
        <dbReference type="SAM" id="MobiDB-lite"/>
    </source>
</evidence>
<evidence type="ECO:0000256" key="5">
    <source>
        <dbReference type="ARBA" id="ARBA00023242"/>
    </source>
</evidence>
<dbReference type="VEuPathDB" id="FungiDB:PC9H_008657"/>
<dbReference type="OrthoDB" id="2309723at2759"/>
<keyword evidence="8" id="KW-1185">Reference proteome</keyword>
<dbReference type="EMBL" id="JACETU010000006">
    <property type="protein sequence ID" value="KAF7426289.1"/>
    <property type="molecule type" value="Genomic_DNA"/>
</dbReference>
<dbReference type="Proteomes" id="UP000623687">
    <property type="component" value="Unassembled WGS sequence"/>
</dbReference>
<dbReference type="InterPro" id="IPR050815">
    <property type="entry name" value="TF_fung"/>
</dbReference>
<dbReference type="InterPro" id="IPR036864">
    <property type="entry name" value="Zn2-C6_fun-type_DNA-bd_sf"/>
</dbReference>
<dbReference type="PANTHER" id="PTHR47338:SF29">
    <property type="entry name" value="ZN(2)-C6 FUNGAL-TYPE DOMAIN-CONTAINING PROTEIN"/>
    <property type="match status" value="1"/>
</dbReference>
<evidence type="ECO:0000313" key="8">
    <source>
        <dbReference type="Proteomes" id="UP000623687"/>
    </source>
</evidence>
<feature type="compositionally biased region" description="Low complexity" evidence="6">
    <location>
        <begin position="124"/>
        <end position="156"/>
    </location>
</feature>
<dbReference type="Gene3D" id="4.10.240.10">
    <property type="entry name" value="Zn(2)-C6 fungal-type DNA-binding domain"/>
    <property type="match status" value="1"/>
</dbReference>
<dbReference type="GO" id="GO:0005634">
    <property type="term" value="C:nucleus"/>
    <property type="evidence" value="ECO:0007669"/>
    <property type="project" value="UniProtKB-SubCell"/>
</dbReference>
<keyword evidence="2" id="KW-0479">Metal-binding</keyword>
<dbReference type="CDD" id="cd12148">
    <property type="entry name" value="fungal_TF_MHR"/>
    <property type="match status" value="1"/>
</dbReference>
<dbReference type="PANTHER" id="PTHR47338">
    <property type="entry name" value="ZN(II)2CYS6 TRANSCRIPTION FACTOR (EUROFUNG)-RELATED"/>
    <property type="match status" value="1"/>
</dbReference>
<dbReference type="RefSeq" id="XP_036629593.1">
    <property type="nucleotide sequence ID" value="XM_036778165.1"/>
</dbReference>
<dbReference type="GeneID" id="59378475"/>
<dbReference type="CDD" id="cd00067">
    <property type="entry name" value="GAL4"/>
    <property type="match status" value="1"/>
</dbReference>
<dbReference type="GO" id="GO:0008270">
    <property type="term" value="F:zinc ion binding"/>
    <property type="evidence" value="ECO:0007669"/>
    <property type="project" value="InterPro"/>
</dbReference>
<feature type="region of interest" description="Disordered" evidence="6">
    <location>
        <begin position="87"/>
        <end position="156"/>
    </location>
</feature>
<evidence type="ECO:0000256" key="1">
    <source>
        <dbReference type="ARBA" id="ARBA00004123"/>
    </source>
</evidence>
<comment type="caution">
    <text evidence="7">The sequence shown here is derived from an EMBL/GenBank/DDBJ whole genome shotgun (WGS) entry which is preliminary data.</text>
</comment>
<comment type="subcellular location">
    <subcellularLocation>
        <location evidence="1">Nucleus</location>
    </subcellularLocation>
</comment>
<evidence type="ECO:0000313" key="7">
    <source>
        <dbReference type="EMBL" id="KAF7426289.1"/>
    </source>
</evidence>
<gene>
    <name evidence="7" type="ORF">PC9H_008657</name>
</gene>
<name>A0A8H6ZRQ2_PLEOS</name>
<dbReference type="GO" id="GO:0000981">
    <property type="term" value="F:DNA-binding transcription factor activity, RNA polymerase II-specific"/>
    <property type="evidence" value="ECO:0007669"/>
    <property type="project" value="InterPro"/>
</dbReference>
<protein>
    <recommendedName>
        <fullName evidence="9">Transcription factor domain-containing protein</fullName>
    </recommendedName>
</protein>
<dbReference type="AlphaFoldDB" id="A0A8H6ZRQ2"/>
<evidence type="ECO:0000256" key="4">
    <source>
        <dbReference type="ARBA" id="ARBA00023163"/>
    </source>
</evidence>